<protein>
    <recommendedName>
        <fullName evidence="2">Universal stress protein</fullName>
    </recommendedName>
</protein>
<dbReference type="RefSeq" id="WP_066464642.1">
    <property type="nucleotide sequence ID" value="NZ_MATO01000037.1"/>
</dbReference>
<dbReference type="PANTHER" id="PTHR46268">
    <property type="entry name" value="STRESS RESPONSE PROTEIN NHAX"/>
    <property type="match status" value="1"/>
</dbReference>
<evidence type="ECO:0000313" key="4">
    <source>
        <dbReference type="EMBL" id="OCS90421.1"/>
    </source>
</evidence>
<evidence type="ECO:0000256" key="1">
    <source>
        <dbReference type="ARBA" id="ARBA00008791"/>
    </source>
</evidence>
<evidence type="ECO:0000313" key="5">
    <source>
        <dbReference type="Proteomes" id="UP000093482"/>
    </source>
</evidence>
<accession>A0A1C0YTE6</accession>
<dbReference type="PRINTS" id="PR01438">
    <property type="entry name" value="UNVRSLSTRESS"/>
</dbReference>
<dbReference type="EMBL" id="MATO01000037">
    <property type="protein sequence ID" value="OCS90421.1"/>
    <property type="molecule type" value="Genomic_DNA"/>
</dbReference>
<comment type="caution">
    <text evidence="4">The sequence shown here is derived from an EMBL/GenBank/DDBJ whole genome shotgun (WGS) entry which is preliminary data.</text>
</comment>
<gene>
    <name evidence="4" type="ORF">A6K76_11185</name>
</gene>
<dbReference type="OrthoDB" id="9777884at2"/>
<proteinExistence type="inferred from homology"/>
<comment type="similarity">
    <text evidence="1 2">Belongs to the universal stress protein A family.</text>
</comment>
<feature type="domain" description="UspA" evidence="3">
    <location>
        <begin position="6"/>
        <end position="146"/>
    </location>
</feature>
<dbReference type="SUPFAM" id="SSF52402">
    <property type="entry name" value="Adenine nucleotide alpha hydrolases-like"/>
    <property type="match status" value="1"/>
</dbReference>
<sequence>MTVFTYENIYVAVDGSKEAEFAFEKAVGITKRNAGSHLCLIHIVDQRATISMDYGDGANMERAVEYAEDMLATYKERAASYGVENVQVIVEQGSPKQALVKKFATLSETDLVICGATGLNRIERFLIGSVSDNIIRSSGCDVLVVRTPERFLT</sequence>
<dbReference type="Proteomes" id="UP000093482">
    <property type="component" value="Unassembled WGS sequence"/>
</dbReference>
<dbReference type="InterPro" id="IPR006015">
    <property type="entry name" value="Universal_stress_UspA"/>
</dbReference>
<dbReference type="PIRSF" id="PIRSF006276">
    <property type="entry name" value="UspA"/>
    <property type="match status" value="1"/>
</dbReference>
<name>A0A1C0YTE6_9BACL</name>
<organism evidence="4 5">
    <name type="scientific">Caryophanon latum</name>
    <dbReference type="NCBI Taxonomy" id="33977"/>
    <lineage>
        <taxon>Bacteria</taxon>
        <taxon>Bacillati</taxon>
        <taxon>Bacillota</taxon>
        <taxon>Bacilli</taxon>
        <taxon>Bacillales</taxon>
        <taxon>Caryophanaceae</taxon>
        <taxon>Caryophanon</taxon>
    </lineage>
</organism>
<dbReference type="PANTHER" id="PTHR46268:SF6">
    <property type="entry name" value="UNIVERSAL STRESS PROTEIN UP12"/>
    <property type="match status" value="1"/>
</dbReference>
<dbReference type="CDD" id="cd00293">
    <property type="entry name" value="USP-like"/>
    <property type="match status" value="1"/>
</dbReference>
<evidence type="ECO:0000256" key="2">
    <source>
        <dbReference type="PIRNR" id="PIRNR006276"/>
    </source>
</evidence>
<dbReference type="Pfam" id="PF00582">
    <property type="entry name" value="Usp"/>
    <property type="match status" value="1"/>
</dbReference>
<dbReference type="GO" id="GO:0005737">
    <property type="term" value="C:cytoplasm"/>
    <property type="evidence" value="ECO:0007669"/>
    <property type="project" value="UniProtKB-SubCell"/>
</dbReference>
<dbReference type="InterPro" id="IPR014729">
    <property type="entry name" value="Rossmann-like_a/b/a_fold"/>
</dbReference>
<keyword evidence="2" id="KW-0963">Cytoplasm</keyword>
<dbReference type="AlphaFoldDB" id="A0A1C0YTE6"/>
<comment type="subcellular location">
    <subcellularLocation>
        <location evidence="2">Cytoplasm</location>
    </subcellularLocation>
</comment>
<reference evidence="4 5" key="1">
    <citation type="submission" date="2016-07" db="EMBL/GenBank/DDBJ databases">
        <title>Caryophanon latum genome sequencing.</title>
        <authorList>
            <person name="Verma A."/>
            <person name="Pal Y."/>
            <person name="Krishnamurthi S."/>
        </authorList>
    </citation>
    <scope>NUCLEOTIDE SEQUENCE [LARGE SCALE GENOMIC DNA]</scope>
    <source>
        <strain evidence="4 5">DSM 14151</strain>
    </source>
</reference>
<dbReference type="InterPro" id="IPR006016">
    <property type="entry name" value="UspA"/>
</dbReference>
<evidence type="ECO:0000259" key="3">
    <source>
        <dbReference type="Pfam" id="PF00582"/>
    </source>
</evidence>
<dbReference type="Gene3D" id="3.40.50.620">
    <property type="entry name" value="HUPs"/>
    <property type="match status" value="1"/>
</dbReference>
<keyword evidence="5" id="KW-1185">Reference proteome</keyword>